<evidence type="ECO:0000256" key="6">
    <source>
        <dbReference type="PROSITE-ProRule" id="PRU00104"/>
    </source>
</evidence>
<feature type="active site" description="Glycyl thioester intermediate" evidence="6">
    <location>
        <position position="557"/>
    </location>
</feature>
<reference evidence="8" key="1">
    <citation type="submission" date="2006-10" db="EMBL/GenBank/DDBJ databases">
        <authorList>
            <person name="Amadeo P."/>
            <person name="Zhao Q."/>
            <person name="Wortman J."/>
            <person name="Fraser-Liggett C."/>
            <person name="Carlton J."/>
        </authorList>
    </citation>
    <scope>NUCLEOTIDE SEQUENCE</scope>
    <source>
        <strain evidence="8">G3</strain>
    </source>
</reference>
<sequence>MNGLSLYYNYPKICSGFVPMILESFDFIIPNNIEQCKMILNFFNSSIHDIYFSDLIIEGYADYIDNLVTKVFMSDPITIVNKKPHSNFIIKCAESLLPDLLELGMKAENAEKRMPPLLIYADLAIKYNRCVESASFTYYPIEIKYKNENTKIIRGRFQYNDKIVGFRYHFGTGENVLTDWLSNKSKDFSKWYKMVLIDSLLMNKITGSAFDNAPPVVVYFACLSFSVLDEIPDKYLNFKGREFNAINQYINPSVLIGFYGDFYHWAQAKKIAHIFVDIEKTHAHGVDYDSPENIKLIDVLANSRSNFPSKLFACENLYNKLIYFVEYKNLSGLDAGGLFRDSFYHMVNEIMDVNARYFINPPNTLHCENDKLVPSTNLPDNIAFTVGSLLASAIATQNSHKAWNLPRFIWYSFSTNSSISTLVDCDDSEYFKQLSRVVLNTRKGFWKVLPMSVIKNVSGRILEGMACGNKAALDYITFLNYFNRASHDYDVWETFETACAMMTSEELSKLLAFITGNETPKITRAFFLRLCEVFPARYYDEPEIDETKFRLPEAHTCFNQIDIMPYRDADLLKKQLLICISYASTIEDNH</sequence>
<dbReference type="InterPro" id="IPR035983">
    <property type="entry name" value="Hect_E3_ubiquitin_ligase"/>
</dbReference>
<dbReference type="InterPro" id="IPR000569">
    <property type="entry name" value="HECT_dom"/>
</dbReference>
<dbReference type="PROSITE" id="PS50237">
    <property type="entry name" value="HECT"/>
    <property type="match status" value="2"/>
</dbReference>
<name>A2EJE0_TRIV3</name>
<dbReference type="Proteomes" id="UP000001542">
    <property type="component" value="Unassembled WGS sequence"/>
</dbReference>
<feature type="domain" description="HECT" evidence="7">
    <location>
        <begin position="314"/>
        <end position="358"/>
    </location>
</feature>
<proteinExistence type="predicted"/>
<dbReference type="Pfam" id="PF00632">
    <property type="entry name" value="HECT"/>
    <property type="match status" value="1"/>
</dbReference>
<evidence type="ECO:0000256" key="4">
    <source>
        <dbReference type="ARBA" id="ARBA00022679"/>
    </source>
</evidence>
<comment type="pathway">
    <text evidence="2">Protein modification; protein ubiquitination.</text>
</comment>
<comment type="caution">
    <text evidence="6">Lacks conserved residue(s) required for the propagation of feature annotation.</text>
</comment>
<evidence type="ECO:0000313" key="9">
    <source>
        <dbReference type="Proteomes" id="UP000001542"/>
    </source>
</evidence>
<dbReference type="PANTHER" id="PTHR11254">
    <property type="entry name" value="HECT DOMAIN UBIQUITIN-PROTEIN LIGASE"/>
    <property type="match status" value="1"/>
</dbReference>
<evidence type="ECO:0000256" key="5">
    <source>
        <dbReference type="ARBA" id="ARBA00022786"/>
    </source>
</evidence>
<evidence type="ECO:0000256" key="1">
    <source>
        <dbReference type="ARBA" id="ARBA00000885"/>
    </source>
</evidence>
<feature type="domain" description="HECT" evidence="7">
    <location>
        <begin position="442"/>
        <end position="580"/>
    </location>
</feature>
<comment type="catalytic activity">
    <reaction evidence="1">
        <text>S-ubiquitinyl-[E2 ubiquitin-conjugating enzyme]-L-cysteine + [acceptor protein]-L-lysine = [E2 ubiquitin-conjugating enzyme]-L-cysteine + N(6)-ubiquitinyl-[acceptor protein]-L-lysine.</text>
        <dbReference type="EC" id="2.3.2.26"/>
    </reaction>
</comment>
<dbReference type="EMBL" id="DS113405">
    <property type="protein sequence ID" value="EAY07197.1"/>
    <property type="molecule type" value="Genomic_DNA"/>
</dbReference>
<evidence type="ECO:0000313" key="8">
    <source>
        <dbReference type="EMBL" id="EAY07197.1"/>
    </source>
</evidence>
<evidence type="ECO:0000256" key="3">
    <source>
        <dbReference type="ARBA" id="ARBA00012485"/>
    </source>
</evidence>
<dbReference type="PANTHER" id="PTHR11254:SF67">
    <property type="entry name" value="E3 UBIQUITIN-PROTEIN LIGASE HUWE1"/>
    <property type="match status" value="1"/>
</dbReference>
<dbReference type="KEGG" id="tva:4765078"/>
<keyword evidence="9" id="KW-1185">Reference proteome</keyword>
<dbReference type="GO" id="GO:0061630">
    <property type="term" value="F:ubiquitin protein ligase activity"/>
    <property type="evidence" value="ECO:0000318"/>
    <property type="project" value="GO_Central"/>
</dbReference>
<dbReference type="Gene3D" id="3.90.1750.10">
    <property type="entry name" value="Hect, E3 ligase catalytic domains"/>
    <property type="match status" value="1"/>
</dbReference>
<organism evidence="8 9">
    <name type="scientific">Trichomonas vaginalis (strain ATCC PRA-98 / G3)</name>
    <dbReference type="NCBI Taxonomy" id="412133"/>
    <lineage>
        <taxon>Eukaryota</taxon>
        <taxon>Metamonada</taxon>
        <taxon>Parabasalia</taxon>
        <taxon>Trichomonadida</taxon>
        <taxon>Trichomonadidae</taxon>
        <taxon>Trichomonas</taxon>
    </lineage>
</organism>
<evidence type="ECO:0000256" key="2">
    <source>
        <dbReference type="ARBA" id="ARBA00004906"/>
    </source>
</evidence>
<dbReference type="GO" id="GO:0005737">
    <property type="term" value="C:cytoplasm"/>
    <property type="evidence" value="ECO:0000318"/>
    <property type="project" value="GO_Central"/>
</dbReference>
<dbReference type="InParanoid" id="A2EJE0"/>
<keyword evidence="5 6" id="KW-0833">Ubl conjugation pathway</keyword>
<dbReference type="VEuPathDB" id="TrichDB:TVAGG3_0389470"/>
<dbReference type="VEuPathDB" id="TrichDB:TVAG_050120"/>
<dbReference type="EC" id="2.3.2.26" evidence="3"/>
<dbReference type="SMART" id="SM00119">
    <property type="entry name" value="HECTc"/>
    <property type="match status" value="1"/>
</dbReference>
<dbReference type="SUPFAM" id="SSF56204">
    <property type="entry name" value="Hect, E3 ligase catalytic domain"/>
    <property type="match status" value="1"/>
</dbReference>
<dbReference type="InterPro" id="IPR050409">
    <property type="entry name" value="E3_ubiq-protein_ligase"/>
</dbReference>
<dbReference type="Gene3D" id="3.30.2410.10">
    <property type="entry name" value="Hect, E3 ligase catalytic domain"/>
    <property type="match status" value="1"/>
</dbReference>
<accession>A2EJE0</accession>
<dbReference type="RefSeq" id="XP_001319420.1">
    <property type="nucleotide sequence ID" value="XM_001319385.1"/>
</dbReference>
<evidence type="ECO:0000259" key="7">
    <source>
        <dbReference type="PROSITE" id="PS50237"/>
    </source>
</evidence>
<protein>
    <recommendedName>
        <fullName evidence="3">HECT-type E3 ubiquitin transferase</fullName>
        <ecNumber evidence="3">2.3.2.26</ecNumber>
    </recommendedName>
</protein>
<dbReference type="GO" id="GO:0006511">
    <property type="term" value="P:ubiquitin-dependent protein catabolic process"/>
    <property type="evidence" value="ECO:0000318"/>
    <property type="project" value="GO_Central"/>
</dbReference>
<reference evidence="8" key="2">
    <citation type="journal article" date="2007" name="Science">
        <title>Draft genome sequence of the sexually transmitted pathogen Trichomonas vaginalis.</title>
        <authorList>
            <person name="Carlton J.M."/>
            <person name="Hirt R.P."/>
            <person name="Silva J.C."/>
            <person name="Delcher A.L."/>
            <person name="Schatz M."/>
            <person name="Zhao Q."/>
            <person name="Wortman J.R."/>
            <person name="Bidwell S.L."/>
            <person name="Alsmark U.C.M."/>
            <person name="Besteiro S."/>
            <person name="Sicheritz-Ponten T."/>
            <person name="Noel C.J."/>
            <person name="Dacks J.B."/>
            <person name="Foster P.G."/>
            <person name="Simillion C."/>
            <person name="Van de Peer Y."/>
            <person name="Miranda-Saavedra D."/>
            <person name="Barton G.J."/>
            <person name="Westrop G.D."/>
            <person name="Mueller S."/>
            <person name="Dessi D."/>
            <person name="Fiori P.L."/>
            <person name="Ren Q."/>
            <person name="Paulsen I."/>
            <person name="Zhang H."/>
            <person name="Bastida-Corcuera F.D."/>
            <person name="Simoes-Barbosa A."/>
            <person name="Brown M.T."/>
            <person name="Hayes R.D."/>
            <person name="Mukherjee M."/>
            <person name="Okumura C.Y."/>
            <person name="Schneider R."/>
            <person name="Smith A.J."/>
            <person name="Vanacova S."/>
            <person name="Villalvazo M."/>
            <person name="Haas B.J."/>
            <person name="Pertea M."/>
            <person name="Feldblyum T.V."/>
            <person name="Utterback T.R."/>
            <person name="Shu C.L."/>
            <person name="Osoegawa K."/>
            <person name="de Jong P.J."/>
            <person name="Hrdy I."/>
            <person name="Horvathova L."/>
            <person name="Zubacova Z."/>
            <person name="Dolezal P."/>
            <person name="Malik S.B."/>
            <person name="Logsdon J.M. Jr."/>
            <person name="Henze K."/>
            <person name="Gupta A."/>
            <person name="Wang C.C."/>
            <person name="Dunne R.L."/>
            <person name="Upcroft J.A."/>
            <person name="Upcroft P."/>
            <person name="White O."/>
            <person name="Salzberg S.L."/>
            <person name="Tang P."/>
            <person name="Chiu C.-H."/>
            <person name="Lee Y.-S."/>
            <person name="Embley T.M."/>
            <person name="Coombs G.H."/>
            <person name="Mottram J.C."/>
            <person name="Tachezy J."/>
            <person name="Fraser-Liggett C.M."/>
            <person name="Johnson P.J."/>
        </authorList>
    </citation>
    <scope>NUCLEOTIDE SEQUENCE [LARGE SCALE GENOMIC DNA]</scope>
    <source>
        <strain evidence="8">G3</strain>
    </source>
</reference>
<dbReference type="AlphaFoldDB" id="A2EJE0"/>
<keyword evidence="4" id="KW-0808">Transferase</keyword>
<dbReference type="eggNOG" id="KOG0940">
    <property type="taxonomic scope" value="Eukaryota"/>
</dbReference>
<gene>
    <name evidence="8" type="ORF">TVAG_050120</name>
</gene>
<dbReference type="STRING" id="5722.A2EJE0"/>